<comment type="caution">
    <text evidence="2">The sequence shown here is derived from an EMBL/GenBank/DDBJ whole genome shotgun (WGS) entry which is preliminary data.</text>
</comment>
<organism evidence="2 3">
    <name type="scientific">Cyclotella atomus</name>
    <dbReference type="NCBI Taxonomy" id="382360"/>
    <lineage>
        <taxon>Eukaryota</taxon>
        <taxon>Sar</taxon>
        <taxon>Stramenopiles</taxon>
        <taxon>Ochrophyta</taxon>
        <taxon>Bacillariophyta</taxon>
        <taxon>Coscinodiscophyceae</taxon>
        <taxon>Thalassiosirophycidae</taxon>
        <taxon>Stephanodiscales</taxon>
        <taxon>Stephanodiscaceae</taxon>
        <taxon>Cyclotella</taxon>
    </lineage>
</organism>
<name>A0ABD3NZX7_9STRA</name>
<protein>
    <submittedName>
        <fullName evidence="2">Uncharacterized protein</fullName>
    </submittedName>
</protein>
<sequence length="131" mass="15389">MNQAPSSSKRSPYISEMARSEFTSHLSTEERKMKRTPRMADMQIAVTLRCYTSNEDIVRENRALAGDLFELRRPTYSEPQLRRKVVTLRSSVSEGDVQQDTGVYFRLRNEQWQTLTADNQRHQLFQVYLRA</sequence>
<evidence type="ECO:0000313" key="2">
    <source>
        <dbReference type="EMBL" id="KAL3779775.1"/>
    </source>
</evidence>
<feature type="compositionally biased region" description="Polar residues" evidence="1">
    <location>
        <begin position="1"/>
        <end position="10"/>
    </location>
</feature>
<evidence type="ECO:0000313" key="3">
    <source>
        <dbReference type="Proteomes" id="UP001530400"/>
    </source>
</evidence>
<feature type="region of interest" description="Disordered" evidence="1">
    <location>
        <begin position="1"/>
        <end position="36"/>
    </location>
</feature>
<dbReference type="AlphaFoldDB" id="A0ABD3NZX7"/>
<dbReference type="EMBL" id="JALLPJ020000919">
    <property type="protein sequence ID" value="KAL3779775.1"/>
    <property type="molecule type" value="Genomic_DNA"/>
</dbReference>
<reference evidence="2 3" key="1">
    <citation type="submission" date="2024-10" db="EMBL/GenBank/DDBJ databases">
        <title>Updated reference genomes for cyclostephanoid diatoms.</title>
        <authorList>
            <person name="Roberts W.R."/>
            <person name="Alverson A.J."/>
        </authorList>
    </citation>
    <scope>NUCLEOTIDE SEQUENCE [LARGE SCALE GENOMIC DNA]</scope>
    <source>
        <strain evidence="2 3">AJA010-31</strain>
    </source>
</reference>
<proteinExistence type="predicted"/>
<accession>A0ABD3NZX7</accession>
<evidence type="ECO:0000256" key="1">
    <source>
        <dbReference type="SAM" id="MobiDB-lite"/>
    </source>
</evidence>
<gene>
    <name evidence="2" type="ORF">ACHAWO_002004</name>
</gene>
<dbReference type="Proteomes" id="UP001530400">
    <property type="component" value="Unassembled WGS sequence"/>
</dbReference>
<keyword evidence="3" id="KW-1185">Reference proteome</keyword>